<evidence type="ECO:0000313" key="1">
    <source>
        <dbReference type="EMBL" id="EAR62160.1"/>
    </source>
</evidence>
<dbReference type="SUPFAM" id="SSF53335">
    <property type="entry name" value="S-adenosyl-L-methionine-dependent methyltransferases"/>
    <property type="match status" value="1"/>
</dbReference>
<organism evidence="1 2">
    <name type="scientific">Neptuniibacter caesariensis</name>
    <dbReference type="NCBI Taxonomy" id="207954"/>
    <lineage>
        <taxon>Bacteria</taxon>
        <taxon>Pseudomonadati</taxon>
        <taxon>Pseudomonadota</taxon>
        <taxon>Gammaproteobacteria</taxon>
        <taxon>Oceanospirillales</taxon>
        <taxon>Oceanospirillaceae</taxon>
        <taxon>Neptuniibacter</taxon>
    </lineage>
</organism>
<evidence type="ECO:0000313" key="2">
    <source>
        <dbReference type="Proteomes" id="UP000002171"/>
    </source>
</evidence>
<gene>
    <name evidence="1" type="ORF">MED92_10654</name>
</gene>
<accession>A0A7U8C5X2</accession>
<dbReference type="Proteomes" id="UP000002171">
    <property type="component" value="Unassembled WGS sequence"/>
</dbReference>
<dbReference type="Gene3D" id="3.40.50.150">
    <property type="entry name" value="Vaccinia Virus protein VP39"/>
    <property type="match status" value="1"/>
</dbReference>
<name>A0A7U8C5X2_NEPCE</name>
<proteinExistence type="predicted"/>
<sequence length="140" mass="16068">MKDTGNGPVYELGSGWGGLALVLAKRFPQRSIISYEASYIPWLLSVVIQKLLRIDNLKIYRKDFLRADLSEAEVLVCYLHTEGMQQIADKLKDEEQGHRFLISSTFALPGYPIDRSVQINDFYKSPVYRYRFTNDADEGN</sequence>
<comment type="caution">
    <text evidence="1">The sequence shown here is derived from an EMBL/GenBank/DDBJ whole genome shotgun (WGS) entry which is preliminary data.</text>
</comment>
<keyword evidence="2" id="KW-1185">Reference proteome</keyword>
<dbReference type="InterPro" id="IPR029063">
    <property type="entry name" value="SAM-dependent_MTases_sf"/>
</dbReference>
<evidence type="ECO:0008006" key="3">
    <source>
        <dbReference type="Google" id="ProtNLM"/>
    </source>
</evidence>
<dbReference type="AlphaFoldDB" id="A0A7U8C5X2"/>
<dbReference type="EMBL" id="AAOW01000004">
    <property type="protein sequence ID" value="EAR62160.1"/>
    <property type="molecule type" value="Genomic_DNA"/>
</dbReference>
<reference evidence="1 2" key="1">
    <citation type="submission" date="2006-02" db="EMBL/GenBank/DDBJ databases">
        <authorList>
            <person name="Pinhassi J."/>
            <person name="Pedros-Alio C."/>
            <person name="Ferriera S."/>
            <person name="Johnson J."/>
            <person name="Kravitz S."/>
            <person name="Halpern A."/>
            <person name="Remington K."/>
            <person name="Beeson K."/>
            <person name="Tran B."/>
            <person name="Rogers Y.-H."/>
            <person name="Friedman R."/>
            <person name="Venter J.C."/>
        </authorList>
    </citation>
    <scope>NUCLEOTIDE SEQUENCE [LARGE SCALE GENOMIC DNA]</scope>
    <source>
        <strain evidence="1 2">MED92</strain>
    </source>
</reference>
<protein>
    <recommendedName>
        <fullName evidence="3">SAM-dependent methyltransferase</fullName>
    </recommendedName>
</protein>